<feature type="domain" description="VWFA" evidence="1">
    <location>
        <begin position="452"/>
        <end position="624"/>
    </location>
</feature>
<comment type="caution">
    <text evidence="2">The sequence shown here is derived from an EMBL/GenBank/DDBJ whole genome shotgun (WGS) entry which is preliminary data.</text>
</comment>
<dbReference type="Gene3D" id="3.40.50.410">
    <property type="entry name" value="von Willebrand factor, type A domain"/>
    <property type="match status" value="3"/>
</dbReference>
<evidence type="ECO:0000259" key="1">
    <source>
        <dbReference type="PROSITE" id="PS50234"/>
    </source>
</evidence>
<dbReference type="PANTHER" id="PTHR24020:SF84">
    <property type="entry name" value="VWFA DOMAIN-CONTAINING PROTEIN"/>
    <property type="match status" value="1"/>
</dbReference>
<evidence type="ECO:0000313" key="2">
    <source>
        <dbReference type="EMBL" id="KAK3088724.1"/>
    </source>
</evidence>
<name>A0AA89BZT0_PINIB</name>
<accession>A0AA89BZT0</accession>
<proteinExistence type="predicted"/>
<dbReference type="EMBL" id="VSWD01000011">
    <property type="protein sequence ID" value="KAK3088724.1"/>
    <property type="molecule type" value="Genomic_DNA"/>
</dbReference>
<dbReference type="Proteomes" id="UP001186944">
    <property type="component" value="Unassembled WGS sequence"/>
</dbReference>
<gene>
    <name evidence="2" type="ORF">FSP39_023046</name>
</gene>
<dbReference type="AlphaFoldDB" id="A0AA89BZT0"/>
<dbReference type="InterPro" id="IPR002035">
    <property type="entry name" value="VWF_A"/>
</dbReference>
<dbReference type="Pfam" id="PF00092">
    <property type="entry name" value="VWA"/>
    <property type="match status" value="3"/>
</dbReference>
<dbReference type="PROSITE" id="PS50234">
    <property type="entry name" value="VWFA"/>
    <property type="match status" value="3"/>
</dbReference>
<evidence type="ECO:0000313" key="3">
    <source>
        <dbReference type="Proteomes" id="UP001186944"/>
    </source>
</evidence>
<dbReference type="SUPFAM" id="SSF56672">
    <property type="entry name" value="DNA/RNA polymerases"/>
    <property type="match status" value="1"/>
</dbReference>
<dbReference type="SMART" id="SM00327">
    <property type="entry name" value="VWA"/>
    <property type="match status" value="3"/>
</dbReference>
<dbReference type="PANTHER" id="PTHR24020">
    <property type="entry name" value="COLLAGEN ALPHA"/>
    <property type="match status" value="1"/>
</dbReference>
<dbReference type="InterPro" id="IPR050525">
    <property type="entry name" value="ECM_Assembly_Org"/>
</dbReference>
<keyword evidence="3" id="KW-1185">Reference proteome</keyword>
<protein>
    <recommendedName>
        <fullName evidence="1">VWFA domain-containing protein</fullName>
    </recommendedName>
</protein>
<feature type="domain" description="VWFA" evidence="1">
    <location>
        <begin position="639"/>
        <end position="810"/>
    </location>
</feature>
<dbReference type="Pfam" id="PF05380">
    <property type="entry name" value="Peptidase_A17"/>
    <property type="match status" value="1"/>
</dbReference>
<sequence length="1007" mass="112697">MLNNLVGILLRFRQEKVAITMDIEHMFYNFKVPLEQRRFLRFLWHRNNDFEQPLVAYQMTRHVFGNSTSPSVANFGLRKVVEGADSDVKCLINNNFYVDDGLLSYQTESNTIDLVLRTQKALQDNGRIRLHKFTSNSRQVLKMQDTVPLNACDPNDLSKDPKNLDLGIATLPTQRSLGLLWDTETDSFTYKVNRVEKPYTRRGLLSTINSVYDPLGFAQPVIIQGKLLLREMMSITSKTDLDDPLPELLHGKWVTWTNSLSHLESLNIPRMYSDISYKAATNREVLVFADASKDVIAAVAYLKLYDVNRSTLSFLMGKAKETVLVEFVFLVFQLNGTISVLKTIQQIATRCIDPSKLAESSWLNYMENTVELISEPEHCLIDPEHDQEIYPEVDTCTTYKCEIIDSSKPNARFCDIFSRFSSWNRLVRTVSRIKFWAAEHRKDADCSSLKTDIVFLLDASGSMSAQSFNRELAFVEDVIQRLPIGSRAVQVGFLAFSTNVYNTIYLNQYGDRKSLIAAIKQVRYSGGQTYTSKVLSVANTMVFTAVHGDRDDANNIIILLTDGISSTPRDTSHEVQLLRSRGIEMMVVAIGNNPGSEARTISSSGDLFTLSNFQGLNKSLTERLLDTMCDADCSNLKADLLFIVDASGSMKPAPFNRELSFVEDVIHSLSLGPETIQIGFMAFSTTVYNIINLNQFRDKKSLVSAIKQVQYSGLATYTSSALQQANTNIFTARHGDRNDAEDIIILLTDGISSTNTSREVHELRSRGIEIFVIAIGNSPKSEAHNIASTDEDVFTSLDFQGLNQSLAENLLYKLCDDDHKSLKRDLVFAIDRTNSVNSREYFNEKQFVNEIIKKLVIGPEDVQVSALTYPSSTPSFWLNTFNNVSNIVAAINNIPFIHYANGRSRLGGALALARTQAFQKGHGDRPDAPNMLIVITDGFAYDHSLMQQEAKLIHAEGVIVAAIGVGHARMSDLQEMVTAPSLVFHTNSFTSFGSLVERIVSLVSTGK</sequence>
<reference evidence="2" key="1">
    <citation type="submission" date="2019-08" db="EMBL/GenBank/DDBJ databases">
        <title>The improved chromosome-level genome for the pearl oyster Pinctada fucata martensii using PacBio sequencing and Hi-C.</title>
        <authorList>
            <person name="Zheng Z."/>
        </authorList>
    </citation>
    <scope>NUCLEOTIDE SEQUENCE</scope>
    <source>
        <strain evidence="2">ZZ-2019</strain>
        <tissue evidence="2">Adductor muscle</tissue>
    </source>
</reference>
<dbReference type="InterPro" id="IPR036465">
    <property type="entry name" value="vWFA_dom_sf"/>
</dbReference>
<dbReference type="InterPro" id="IPR008042">
    <property type="entry name" value="Retrotrans_Pao"/>
</dbReference>
<organism evidence="2 3">
    <name type="scientific">Pinctada imbricata</name>
    <name type="common">Atlantic pearl-oyster</name>
    <name type="synonym">Pinctada martensii</name>
    <dbReference type="NCBI Taxonomy" id="66713"/>
    <lineage>
        <taxon>Eukaryota</taxon>
        <taxon>Metazoa</taxon>
        <taxon>Spiralia</taxon>
        <taxon>Lophotrochozoa</taxon>
        <taxon>Mollusca</taxon>
        <taxon>Bivalvia</taxon>
        <taxon>Autobranchia</taxon>
        <taxon>Pteriomorphia</taxon>
        <taxon>Pterioida</taxon>
        <taxon>Pterioidea</taxon>
        <taxon>Pteriidae</taxon>
        <taxon>Pinctada</taxon>
    </lineage>
</organism>
<dbReference type="CDD" id="cd01450">
    <property type="entry name" value="vWFA_subfamily_ECM"/>
    <property type="match status" value="3"/>
</dbReference>
<dbReference type="InterPro" id="IPR043502">
    <property type="entry name" value="DNA/RNA_pol_sf"/>
</dbReference>
<feature type="domain" description="VWFA" evidence="1">
    <location>
        <begin position="825"/>
        <end position="999"/>
    </location>
</feature>
<dbReference type="SUPFAM" id="SSF53300">
    <property type="entry name" value="vWA-like"/>
    <property type="match status" value="3"/>
</dbReference>